<accession>A0AA96LMW9</accession>
<gene>
    <name evidence="2" type="ORF">MJB10_23700</name>
</gene>
<protein>
    <submittedName>
        <fullName evidence="2">DUF962 domain-containing protein</fullName>
    </submittedName>
</protein>
<dbReference type="AlphaFoldDB" id="A0AA96LMW9"/>
<dbReference type="EMBL" id="CP130319">
    <property type="protein sequence ID" value="WNR44067.1"/>
    <property type="molecule type" value="Genomic_DNA"/>
</dbReference>
<organism evidence="2 3">
    <name type="scientific">Paenibacillus roseopurpureus</name>
    <dbReference type="NCBI Taxonomy" id="2918901"/>
    <lineage>
        <taxon>Bacteria</taxon>
        <taxon>Bacillati</taxon>
        <taxon>Bacillota</taxon>
        <taxon>Bacilli</taxon>
        <taxon>Bacillales</taxon>
        <taxon>Paenibacillaceae</taxon>
        <taxon>Paenibacillus</taxon>
    </lineage>
</organism>
<keyword evidence="1" id="KW-1133">Transmembrane helix</keyword>
<dbReference type="InterPro" id="IPR009305">
    <property type="entry name" value="Mpo1-like"/>
</dbReference>
<dbReference type="KEGG" id="proo:MJB10_23700"/>
<dbReference type="PANTHER" id="PTHR34205">
    <property type="entry name" value="TRANSMEMBRANE PROTEIN"/>
    <property type="match status" value="1"/>
</dbReference>
<dbReference type="PANTHER" id="PTHR34205:SF2">
    <property type="entry name" value="DUF962 DOMAIN-CONTAINING PROTEIN"/>
    <property type="match status" value="1"/>
</dbReference>
<sequence>MKDQIRRDLNFYMKAHQNRYNQTLHYFAFLFAFLGWIFLFNNIWVTLGLGILHYVFSWVGHFYFEGNKPASFRYPLVGFYIGFMWFFIRTFEMITGKEIIKKYLDERS</sequence>
<keyword evidence="1" id="KW-0812">Transmembrane</keyword>
<evidence type="ECO:0000256" key="1">
    <source>
        <dbReference type="SAM" id="Phobius"/>
    </source>
</evidence>
<dbReference type="Pfam" id="PF06127">
    <property type="entry name" value="Mpo1-like"/>
    <property type="match status" value="1"/>
</dbReference>
<feature type="transmembrane region" description="Helical" evidence="1">
    <location>
        <begin position="26"/>
        <end position="52"/>
    </location>
</feature>
<dbReference type="RefSeq" id="WP_314799286.1">
    <property type="nucleotide sequence ID" value="NZ_CP130319.1"/>
</dbReference>
<proteinExistence type="predicted"/>
<name>A0AA96LMW9_9BACL</name>
<evidence type="ECO:0000313" key="2">
    <source>
        <dbReference type="EMBL" id="WNR44067.1"/>
    </source>
</evidence>
<evidence type="ECO:0000313" key="3">
    <source>
        <dbReference type="Proteomes" id="UP001304650"/>
    </source>
</evidence>
<dbReference type="Proteomes" id="UP001304650">
    <property type="component" value="Chromosome"/>
</dbReference>
<keyword evidence="1" id="KW-0472">Membrane</keyword>
<keyword evidence="3" id="KW-1185">Reference proteome</keyword>
<feature type="transmembrane region" description="Helical" evidence="1">
    <location>
        <begin position="72"/>
        <end position="91"/>
    </location>
</feature>
<reference evidence="2" key="1">
    <citation type="submission" date="2022-02" db="EMBL/GenBank/DDBJ databases">
        <title>Paenibacillus sp. MBLB1832 Whole Genome Shotgun Sequencing.</title>
        <authorList>
            <person name="Hwang C.Y."/>
            <person name="Cho E.-S."/>
            <person name="Seo M.-J."/>
        </authorList>
    </citation>
    <scope>NUCLEOTIDE SEQUENCE</scope>
    <source>
        <strain evidence="2">MBLB1832</strain>
    </source>
</reference>